<keyword evidence="4" id="KW-1185">Reference proteome</keyword>
<evidence type="ECO:0000313" key="4">
    <source>
        <dbReference type="Proteomes" id="UP000001942"/>
    </source>
</evidence>
<gene>
    <name evidence="3" type="ordered locus">NSE_0526</name>
</gene>
<reference evidence="3 4" key="1">
    <citation type="journal article" date="2006" name="PLoS Genet.">
        <title>Comparative genomics of emerging human ehrlichiosis agents.</title>
        <authorList>
            <person name="Dunning Hotopp J.C."/>
            <person name="Lin M."/>
            <person name="Madupu R."/>
            <person name="Crabtree J."/>
            <person name="Angiuoli S.V."/>
            <person name="Eisen J.A."/>
            <person name="Seshadri R."/>
            <person name="Ren Q."/>
            <person name="Wu M."/>
            <person name="Utterback T.R."/>
            <person name="Smith S."/>
            <person name="Lewis M."/>
            <person name="Khouri H."/>
            <person name="Zhang C."/>
            <person name="Niu H."/>
            <person name="Lin Q."/>
            <person name="Ohashi N."/>
            <person name="Zhi N."/>
            <person name="Nelson W."/>
            <person name="Brinkac L.M."/>
            <person name="Dodson R.J."/>
            <person name="Rosovitz M.J."/>
            <person name="Sundaram J."/>
            <person name="Daugherty S.C."/>
            <person name="Davidsen T."/>
            <person name="Durkin A.S."/>
            <person name="Gwinn M."/>
            <person name="Haft D.H."/>
            <person name="Selengut J.D."/>
            <person name="Sullivan S.A."/>
            <person name="Zafar N."/>
            <person name="Zhou L."/>
            <person name="Benahmed F."/>
            <person name="Forberger H."/>
            <person name="Halpin R."/>
            <person name="Mulligan S."/>
            <person name="Robinson J."/>
            <person name="White O."/>
            <person name="Rikihisa Y."/>
            <person name="Tettelin H."/>
        </authorList>
    </citation>
    <scope>NUCLEOTIDE SEQUENCE [LARGE SCALE GENOMIC DNA]</scope>
    <source>
        <strain evidence="4">ATCC VR-367 / Miyayama</strain>
    </source>
</reference>
<dbReference type="AlphaFoldDB" id="Q2GDN6"/>
<feature type="transmembrane region" description="Helical" evidence="2">
    <location>
        <begin position="675"/>
        <end position="693"/>
    </location>
</feature>
<dbReference type="KEGG" id="nse:NSE_0526"/>
<proteinExistence type="predicted"/>
<feature type="compositionally biased region" description="Polar residues" evidence="1">
    <location>
        <begin position="751"/>
        <end position="763"/>
    </location>
</feature>
<keyword evidence="2" id="KW-0472">Membrane</keyword>
<evidence type="ECO:0000256" key="2">
    <source>
        <dbReference type="SAM" id="Phobius"/>
    </source>
</evidence>
<dbReference type="EMBL" id="CP000237">
    <property type="protein sequence ID" value="ABD46212.1"/>
    <property type="molecule type" value="Genomic_DNA"/>
</dbReference>
<feature type="transmembrane region" description="Helical" evidence="2">
    <location>
        <begin position="705"/>
        <end position="726"/>
    </location>
</feature>
<evidence type="ECO:0000313" key="3">
    <source>
        <dbReference type="EMBL" id="ABD46212.1"/>
    </source>
</evidence>
<sequence length="774" mass="83675">MLSSKRDVILESVFSIFRANDIWLRSLLCTHISIYVYLVVVPSSYNELNASPFPTRQVSNSDASELEVVLNPQENPDLGSRSIFVPDCPYSPTFFYTFGSSEDENISDMKSVESLFSISSSLWDLREELSGSLYQEQLDCPSGDSHFRQIPSDAESVYSSITPTAEEDSSIHEPEILIEVDKVGTVPTLECQHSPSYASHVSKSIKQGAFAGLHAATGYVQFLSSNLGGALGSLMQSTSNALYSAGSYAYNSVVPISSGTTSTEEDSDKHGETTGYVQFLSSNLGGALGSLMQSTSNALYSAGSYVYNSVVPISSGTTSTEEDSDKHGETTGYVQFLSSNLGGALGSLMQSTSNALYSAGSYVYNSSSYTRFRNYLGNGINNMKNGFSSVGKEMLSSAVQTAVNSTFPESTETLQNLNRAISGINNAVTHLQSTSKDVSAAAAAVSETFNGTSLHLSRLFSIFMEFNSAISLHDSDGILEALENMSKQIEKLQALCLLKSDTQDNYNDKLLCLDHLAKKIVELSSVAKQGDTLYSWDRNRLYDFLELDKLKKYFLRSSNIQDTIGHMHGVIPRVRRACVDTSNSANSISVISENIKLFSLIGSVQVLPLAAFVLRCSVNQDNSVVCAVLQALAVTVIFALMGRYFQEARLLRKSDNNDIASDHASVVKVCNARTIMIAGLSALPIALITLGIYTADTATAAKTHIALLSTLFVLSLALSIVLPIVYKIYPQRQGEAGPYTSNPHSGDPDNETPSTSLPSSDVTTPGHRMRLAPI</sequence>
<keyword evidence="2" id="KW-1133">Transmembrane helix</keyword>
<keyword evidence="2" id="KW-0812">Transmembrane</keyword>
<accession>Q2GDN6</accession>
<feature type="region of interest" description="Disordered" evidence="1">
    <location>
        <begin position="736"/>
        <end position="774"/>
    </location>
</feature>
<organism evidence="3 4">
    <name type="scientific">Ehrlichia sennetsu (strain ATCC VR-367 / Miyayama)</name>
    <name type="common">Neorickettsia sennetsu</name>
    <dbReference type="NCBI Taxonomy" id="222891"/>
    <lineage>
        <taxon>Bacteria</taxon>
        <taxon>Pseudomonadati</taxon>
        <taxon>Pseudomonadota</taxon>
        <taxon>Alphaproteobacteria</taxon>
        <taxon>Rickettsiales</taxon>
        <taxon>Anaplasmataceae</taxon>
        <taxon>Ehrlichia</taxon>
    </lineage>
</organism>
<dbReference type="HOGENOM" id="CLU_342833_0_0_5"/>
<protein>
    <submittedName>
        <fullName evidence="3">Uncharacterized protein</fullName>
    </submittedName>
</protein>
<name>Q2GDN6_EHRS3</name>
<evidence type="ECO:0000256" key="1">
    <source>
        <dbReference type="SAM" id="MobiDB-lite"/>
    </source>
</evidence>
<dbReference type="Proteomes" id="UP000001942">
    <property type="component" value="Chromosome"/>
</dbReference>
<feature type="transmembrane region" description="Helical" evidence="2">
    <location>
        <begin position="627"/>
        <end position="645"/>
    </location>
</feature>